<protein>
    <submittedName>
        <fullName evidence="1">Uncharacterized protein</fullName>
    </submittedName>
</protein>
<proteinExistence type="predicted"/>
<dbReference type="EMBL" id="AMCI01000671">
    <property type="protein sequence ID" value="EJX08233.1"/>
    <property type="molecule type" value="Genomic_DNA"/>
</dbReference>
<gene>
    <name evidence="1" type="ORF">EVA_03658</name>
</gene>
<sequence length="40" mass="4140">MCEEGSGFSAIPRATGCSGVRARLRNSLTLSIGTRGRIAS</sequence>
<comment type="caution">
    <text evidence="1">The sequence shown here is derived from an EMBL/GenBank/DDBJ whole genome shotgun (WGS) entry which is preliminary data.</text>
</comment>
<organism evidence="1">
    <name type="scientific">gut metagenome</name>
    <dbReference type="NCBI Taxonomy" id="749906"/>
    <lineage>
        <taxon>unclassified sequences</taxon>
        <taxon>metagenomes</taxon>
        <taxon>organismal metagenomes</taxon>
    </lineage>
</organism>
<accession>J9GYG8</accession>
<dbReference type="AlphaFoldDB" id="J9GYG8"/>
<evidence type="ECO:0000313" key="1">
    <source>
        <dbReference type="EMBL" id="EJX08233.1"/>
    </source>
</evidence>
<name>J9GYG8_9ZZZZ</name>
<reference evidence="1" key="1">
    <citation type="journal article" date="2012" name="PLoS ONE">
        <title>Gene sets for utilization of primary and secondary nutrition supplies in the distal gut of endangered iberian lynx.</title>
        <authorList>
            <person name="Alcaide M."/>
            <person name="Messina E."/>
            <person name="Richter M."/>
            <person name="Bargiela R."/>
            <person name="Peplies J."/>
            <person name="Huws S.A."/>
            <person name="Newbold C.J."/>
            <person name="Golyshin P.N."/>
            <person name="Simon M.A."/>
            <person name="Lopez G."/>
            <person name="Yakimov M.M."/>
            <person name="Ferrer M."/>
        </authorList>
    </citation>
    <scope>NUCLEOTIDE SEQUENCE</scope>
</reference>